<evidence type="ECO:0000313" key="4">
    <source>
        <dbReference type="EMBL" id="BAU23486.1"/>
    </source>
</evidence>
<dbReference type="PANTHER" id="PTHR38753:SF1">
    <property type="entry name" value="SLR1441 PROTEIN"/>
    <property type="match status" value="1"/>
</dbReference>
<organism evidence="4 5">
    <name type="scientific">Caldimicrobium thiodismutans</name>
    <dbReference type="NCBI Taxonomy" id="1653476"/>
    <lineage>
        <taxon>Bacteria</taxon>
        <taxon>Pseudomonadati</taxon>
        <taxon>Thermodesulfobacteriota</taxon>
        <taxon>Thermodesulfobacteria</taxon>
        <taxon>Thermodesulfobacteriales</taxon>
        <taxon>Thermodesulfobacteriaceae</taxon>
        <taxon>Caldimicrobium</taxon>
    </lineage>
</organism>
<dbReference type="InterPro" id="IPR004089">
    <property type="entry name" value="MCPsignal_dom"/>
</dbReference>
<gene>
    <name evidence="4" type="ORF">THC_1107</name>
</gene>
<keyword evidence="2" id="KW-0175">Coiled coil</keyword>
<dbReference type="STRING" id="1653476.THC_1107"/>
<reference evidence="4 5" key="1">
    <citation type="journal article" date="2016" name="Int. J. Syst. Evol. Microbiol.">
        <title>Caldimicrobium thiodismutans sp. nov., a sulfur-disproportionating bacterium isolated from a hot spring, and emended description of the genus Caldimicrobium.</title>
        <authorList>
            <person name="Kojima H."/>
            <person name="Umezawa K."/>
            <person name="Fukui M."/>
        </authorList>
    </citation>
    <scope>NUCLEOTIDE SEQUENCE [LARGE SCALE GENOMIC DNA]</scope>
    <source>
        <strain evidence="4 5">TF1</strain>
    </source>
</reference>
<evidence type="ECO:0000259" key="3">
    <source>
        <dbReference type="PROSITE" id="PS50111"/>
    </source>
</evidence>
<dbReference type="OrthoDB" id="9784940at2"/>
<evidence type="ECO:0000313" key="5">
    <source>
        <dbReference type="Proteomes" id="UP000068196"/>
    </source>
</evidence>
<accession>A0A0U5AXV1</accession>
<proteinExistence type="predicted"/>
<dbReference type="Gene3D" id="1.20.120.660">
    <property type="entry name" value="IL-4 antagonist (De novo design) like domain"/>
    <property type="match status" value="1"/>
</dbReference>
<evidence type="ECO:0000256" key="2">
    <source>
        <dbReference type="SAM" id="Coils"/>
    </source>
</evidence>
<feature type="domain" description="Methyl-accepting transducer" evidence="3">
    <location>
        <begin position="39"/>
        <end position="191"/>
    </location>
</feature>
<dbReference type="GO" id="GO:0007165">
    <property type="term" value="P:signal transduction"/>
    <property type="evidence" value="ECO:0007669"/>
    <property type="project" value="UniProtKB-KW"/>
</dbReference>
<keyword evidence="5" id="KW-1185">Reference proteome</keyword>
<dbReference type="EMBL" id="AP014945">
    <property type="protein sequence ID" value="BAU23486.1"/>
    <property type="molecule type" value="Genomic_DNA"/>
</dbReference>
<dbReference type="AlphaFoldDB" id="A0A0U5AXV1"/>
<dbReference type="Proteomes" id="UP000068196">
    <property type="component" value="Chromosome"/>
</dbReference>
<dbReference type="GO" id="GO:0016020">
    <property type="term" value="C:membrane"/>
    <property type="evidence" value="ECO:0007669"/>
    <property type="project" value="InterPro"/>
</dbReference>
<name>A0A0U5AXV1_9BACT</name>
<evidence type="ECO:0000256" key="1">
    <source>
        <dbReference type="PROSITE-ProRule" id="PRU00284"/>
    </source>
</evidence>
<dbReference type="SUPFAM" id="SSF58104">
    <property type="entry name" value="Methyl-accepting chemotaxis protein (MCP) signaling domain"/>
    <property type="match status" value="1"/>
</dbReference>
<dbReference type="RefSeq" id="WP_068514502.1">
    <property type="nucleotide sequence ID" value="NZ_AP014945.1"/>
</dbReference>
<keyword evidence="1" id="KW-0807">Transducer</keyword>
<dbReference type="PROSITE" id="PS50111">
    <property type="entry name" value="CHEMOTAXIS_TRANSDUC_2"/>
    <property type="match status" value="1"/>
</dbReference>
<reference evidence="5" key="2">
    <citation type="journal article" date="2016" name="Int. J. Syst. Evol. Microbiol.">
        <title>Caldimicrobium thiodismutans sp. nov., a sulfur-disproportionating bacterium isolated from a hot spring.</title>
        <authorList>
            <person name="Kojima H."/>
            <person name="Umezawa K."/>
            <person name="Fukui M."/>
        </authorList>
    </citation>
    <scope>NUCLEOTIDE SEQUENCE [LARGE SCALE GENOMIC DNA]</scope>
    <source>
        <strain evidence="5">TF1</strain>
    </source>
</reference>
<feature type="coiled-coil region" evidence="2">
    <location>
        <begin position="64"/>
        <end position="217"/>
    </location>
</feature>
<sequence length="346" mass="40376">MGILGIEILEEIERLDPSVRSALIKVLKKIDNYLEKTVKSEDFQRLTSIVSALAEEVKIIAEQQRKTEETLNALAEEVRALAEEVKKLAEEQRKLAERQTKTEETVKALAEEVKKLAEEVKELAERQTKTEETVKALTEEVKKLAEEQRKLAERQTKIEETVRALAEEVKKLAERQTKIEETVRALAEEVKKLAERQTKTEEELRKLIKEHEKTRKDLGGLTQSFGYFLENESYKHLPSLLERDYHLQITEPLDRKFIRYPHNRYDEVNIYGKGKIDGKELIILGEVKSQLSKRHVDEFLKKVSRIKKFYNWETFLVLVTHMAVNPQVEDYVKDLGIALYKSSQFR</sequence>
<dbReference type="KEGG" id="cthi:THC_1107"/>
<dbReference type="PANTHER" id="PTHR38753">
    <property type="entry name" value="SLR1441 PROTEIN"/>
    <property type="match status" value="1"/>
</dbReference>
<protein>
    <recommendedName>
        <fullName evidence="3">Methyl-accepting transducer domain-containing protein</fullName>
    </recommendedName>
</protein>